<sequence length="144" mass="16893">MLDRLIESSPVPIKFVDAVDNPYWCGIYYQGETKGYTGKARIEILAELDNCQKMSTVVHEIGHAQCDARDCKCMKNSDYTEREIHAYKFTLSWLLKHKQKKTLKQEIYSLRRQASGDTCSEYYTKAAKYIMKLKLWQKCLDYVK</sequence>
<accession>A0A0F9NHY7</accession>
<evidence type="ECO:0000313" key="1">
    <source>
        <dbReference type="EMBL" id="KKN19125.1"/>
    </source>
</evidence>
<protein>
    <recommendedName>
        <fullName evidence="2">IrrE N-terminal-like domain-containing protein</fullName>
    </recommendedName>
</protein>
<reference evidence="1" key="1">
    <citation type="journal article" date="2015" name="Nature">
        <title>Complex archaea that bridge the gap between prokaryotes and eukaryotes.</title>
        <authorList>
            <person name="Spang A."/>
            <person name="Saw J.H."/>
            <person name="Jorgensen S.L."/>
            <person name="Zaremba-Niedzwiedzka K."/>
            <person name="Martijn J."/>
            <person name="Lind A.E."/>
            <person name="van Eijk R."/>
            <person name="Schleper C."/>
            <person name="Guy L."/>
            <person name="Ettema T.J."/>
        </authorList>
    </citation>
    <scope>NUCLEOTIDE SEQUENCE</scope>
</reference>
<dbReference type="EMBL" id="LAZR01003364">
    <property type="protein sequence ID" value="KKN19125.1"/>
    <property type="molecule type" value="Genomic_DNA"/>
</dbReference>
<dbReference type="AlphaFoldDB" id="A0A0F9NHY7"/>
<evidence type="ECO:0008006" key="2">
    <source>
        <dbReference type="Google" id="ProtNLM"/>
    </source>
</evidence>
<comment type="caution">
    <text evidence="1">The sequence shown here is derived from an EMBL/GenBank/DDBJ whole genome shotgun (WGS) entry which is preliminary data.</text>
</comment>
<organism evidence="1">
    <name type="scientific">marine sediment metagenome</name>
    <dbReference type="NCBI Taxonomy" id="412755"/>
    <lineage>
        <taxon>unclassified sequences</taxon>
        <taxon>metagenomes</taxon>
        <taxon>ecological metagenomes</taxon>
    </lineage>
</organism>
<proteinExistence type="predicted"/>
<name>A0A0F9NHY7_9ZZZZ</name>
<gene>
    <name evidence="1" type="ORF">LCGC14_0948810</name>
</gene>